<organism evidence="2 3">
    <name type="scientific">Parastrongyloides trichosuri</name>
    <name type="common">Possum-specific nematode worm</name>
    <dbReference type="NCBI Taxonomy" id="131310"/>
    <lineage>
        <taxon>Eukaryota</taxon>
        <taxon>Metazoa</taxon>
        <taxon>Ecdysozoa</taxon>
        <taxon>Nematoda</taxon>
        <taxon>Chromadorea</taxon>
        <taxon>Rhabditida</taxon>
        <taxon>Tylenchina</taxon>
        <taxon>Panagrolaimomorpha</taxon>
        <taxon>Strongyloidoidea</taxon>
        <taxon>Strongyloididae</taxon>
        <taxon>Parastrongyloides</taxon>
    </lineage>
</organism>
<name>A0A0N4ZS61_PARTI</name>
<evidence type="ECO:0000313" key="3">
    <source>
        <dbReference type="WBParaSite" id="PTRK_0001134200.1"/>
    </source>
</evidence>
<proteinExistence type="inferred from homology"/>
<dbReference type="AlphaFoldDB" id="A0A0N4ZS61"/>
<reference evidence="3" key="1">
    <citation type="submission" date="2017-02" db="UniProtKB">
        <authorList>
            <consortium name="WormBaseParasite"/>
        </authorList>
    </citation>
    <scope>IDENTIFICATION</scope>
</reference>
<protein>
    <submittedName>
        <fullName evidence="3">UPF0160 protein MYG1, mitochondrial</fullName>
    </submittedName>
</protein>
<dbReference type="PANTHER" id="PTHR11215:SF1">
    <property type="entry name" value="MYG1 EXONUCLEASE"/>
    <property type="match status" value="1"/>
</dbReference>
<comment type="similarity">
    <text evidence="1">Belongs to the MYG1 family.</text>
</comment>
<dbReference type="Pfam" id="PF03690">
    <property type="entry name" value="MYG1_exonuc"/>
    <property type="match status" value="1"/>
</dbReference>
<dbReference type="WBParaSite" id="PTRK_0001134200.1">
    <property type="protein sequence ID" value="PTRK_0001134200.1"/>
    <property type="gene ID" value="PTRK_0001134200"/>
</dbReference>
<dbReference type="GO" id="GO:0005634">
    <property type="term" value="C:nucleus"/>
    <property type="evidence" value="ECO:0007669"/>
    <property type="project" value="TreeGrafter"/>
</dbReference>
<dbReference type="PANTHER" id="PTHR11215">
    <property type="entry name" value="METAL DEPENDENT HYDROLASE - RELATED"/>
    <property type="match status" value="1"/>
</dbReference>
<dbReference type="InterPro" id="IPR003226">
    <property type="entry name" value="MYG1_exonuclease"/>
</dbReference>
<evidence type="ECO:0000313" key="2">
    <source>
        <dbReference type="Proteomes" id="UP000038045"/>
    </source>
</evidence>
<sequence>MTKLTIGTHDGKFHTDEAFACFLLKSLPEYKDAEIIRTRKMDLLNECSIVVDVGAIFDHEQRRYDHHQKSFNETMSSLNILPSFNTKLSSAGLIYAYYGKKAIASILSIPEDHLDIPILYKKMYETFVEAVDAVDNGISQCNCQKSDKRYQKAESLDSRVSDLAPYWNDPNQDTNSGFFKAIALTGESFTNKLKYYFYAWLPARVIVKEAIEDRCNFEQSGKVIFLPKCGLPWKSHLLELEDEMKLDEEEIVFCIFEDSSGNGYRVSTVPLKDGDSFGFRLSLHKEWCGIRDDELAKISEIPTAFFVHMSGFIGGAKTLEDAKKMALKSMELAGYNVVRSKRVKRDDVEF</sequence>
<evidence type="ECO:0000256" key="1">
    <source>
        <dbReference type="ARBA" id="ARBA00010105"/>
    </source>
</evidence>
<dbReference type="Proteomes" id="UP000038045">
    <property type="component" value="Unplaced"/>
</dbReference>
<accession>A0A0N4ZS61</accession>
<dbReference type="GO" id="GO:0005737">
    <property type="term" value="C:cytoplasm"/>
    <property type="evidence" value="ECO:0007669"/>
    <property type="project" value="TreeGrafter"/>
</dbReference>
<keyword evidence="2" id="KW-1185">Reference proteome</keyword>
<dbReference type="STRING" id="131310.A0A0N4ZS61"/>